<comment type="caution">
    <text evidence="1">The sequence shown here is derived from an EMBL/GenBank/DDBJ whole genome shotgun (WGS) entry which is preliminary data.</text>
</comment>
<reference evidence="1" key="1">
    <citation type="journal article" date="2019" name="bioRxiv">
        <title>The Genome of the Zebra Mussel, Dreissena polymorpha: A Resource for Invasive Species Research.</title>
        <authorList>
            <person name="McCartney M.A."/>
            <person name="Auch B."/>
            <person name="Kono T."/>
            <person name="Mallez S."/>
            <person name="Zhang Y."/>
            <person name="Obille A."/>
            <person name="Becker A."/>
            <person name="Abrahante J.E."/>
            <person name="Garbe J."/>
            <person name="Badalamenti J.P."/>
            <person name="Herman A."/>
            <person name="Mangelson H."/>
            <person name="Liachko I."/>
            <person name="Sullivan S."/>
            <person name="Sone E.D."/>
            <person name="Koren S."/>
            <person name="Silverstein K.A.T."/>
            <person name="Beckman K.B."/>
            <person name="Gohl D.M."/>
        </authorList>
    </citation>
    <scope>NUCLEOTIDE SEQUENCE</scope>
    <source>
        <strain evidence="1">Duluth1</strain>
        <tissue evidence="1">Whole animal</tissue>
    </source>
</reference>
<dbReference type="Proteomes" id="UP000828390">
    <property type="component" value="Unassembled WGS sequence"/>
</dbReference>
<protein>
    <submittedName>
        <fullName evidence="1">Uncharacterized protein</fullName>
    </submittedName>
</protein>
<gene>
    <name evidence="1" type="ORF">DPMN_103039</name>
</gene>
<proteinExistence type="predicted"/>
<dbReference type="AlphaFoldDB" id="A0A9D4H7C0"/>
<reference evidence="1" key="2">
    <citation type="submission" date="2020-11" db="EMBL/GenBank/DDBJ databases">
        <authorList>
            <person name="McCartney M.A."/>
            <person name="Auch B."/>
            <person name="Kono T."/>
            <person name="Mallez S."/>
            <person name="Becker A."/>
            <person name="Gohl D.M."/>
            <person name="Silverstein K.A.T."/>
            <person name="Koren S."/>
            <person name="Bechman K.B."/>
            <person name="Herman A."/>
            <person name="Abrahante J.E."/>
            <person name="Garbe J."/>
        </authorList>
    </citation>
    <scope>NUCLEOTIDE SEQUENCE</scope>
    <source>
        <strain evidence="1">Duluth1</strain>
        <tissue evidence="1">Whole animal</tissue>
    </source>
</reference>
<organism evidence="1 2">
    <name type="scientific">Dreissena polymorpha</name>
    <name type="common">Zebra mussel</name>
    <name type="synonym">Mytilus polymorpha</name>
    <dbReference type="NCBI Taxonomy" id="45954"/>
    <lineage>
        <taxon>Eukaryota</taxon>
        <taxon>Metazoa</taxon>
        <taxon>Spiralia</taxon>
        <taxon>Lophotrochozoa</taxon>
        <taxon>Mollusca</taxon>
        <taxon>Bivalvia</taxon>
        <taxon>Autobranchia</taxon>
        <taxon>Heteroconchia</taxon>
        <taxon>Euheterodonta</taxon>
        <taxon>Imparidentia</taxon>
        <taxon>Neoheterodontei</taxon>
        <taxon>Myida</taxon>
        <taxon>Dreissenoidea</taxon>
        <taxon>Dreissenidae</taxon>
        <taxon>Dreissena</taxon>
    </lineage>
</organism>
<evidence type="ECO:0000313" key="1">
    <source>
        <dbReference type="EMBL" id="KAH3829810.1"/>
    </source>
</evidence>
<accession>A0A9D4H7C0</accession>
<sequence length="75" mass="8662">MADTSSPAVAEKTIFDEIKAETPKCWRTLYHMLELYSTIPETKTIQGFFVFNLHLEMLVCYNKSMVQISCSVAFY</sequence>
<dbReference type="EMBL" id="JAIWYP010000004">
    <property type="protein sequence ID" value="KAH3829810.1"/>
    <property type="molecule type" value="Genomic_DNA"/>
</dbReference>
<keyword evidence="2" id="KW-1185">Reference proteome</keyword>
<evidence type="ECO:0000313" key="2">
    <source>
        <dbReference type="Proteomes" id="UP000828390"/>
    </source>
</evidence>
<name>A0A9D4H7C0_DREPO</name>